<evidence type="ECO:0000259" key="2">
    <source>
        <dbReference type="PROSITE" id="PS50172"/>
    </source>
</evidence>
<feature type="region of interest" description="Disordered" evidence="1">
    <location>
        <begin position="435"/>
        <end position="686"/>
    </location>
</feature>
<reference evidence="3 4" key="1">
    <citation type="submission" date="2021-06" db="EMBL/GenBank/DDBJ databases">
        <title>Genome sequence of Babesia caballi.</title>
        <authorList>
            <person name="Yamagishi J."/>
            <person name="Kidaka T."/>
            <person name="Ochi A."/>
        </authorList>
    </citation>
    <scope>NUCLEOTIDE SEQUENCE [LARGE SCALE GENOMIC DNA]</scope>
    <source>
        <strain evidence="3">USDA-D6B2</strain>
    </source>
</reference>
<dbReference type="RefSeq" id="XP_067716430.1">
    <property type="nucleotide sequence ID" value="XM_067860329.1"/>
</dbReference>
<dbReference type="EMBL" id="BPLF01000003">
    <property type="protein sequence ID" value="GIX64361.1"/>
    <property type="molecule type" value="Genomic_DNA"/>
</dbReference>
<feature type="domain" description="BRCT" evidence="2">
    <location>
        <begin position="781"/>
        <end position="867"/>
    </location>
</feature>
<feature type="compositionally biased region" description="Low complexity" evidence="1">
    <location>
        <begin position="360"/>
        <end position="386"/>
    </location>
</feature>
<sequence>MPPPASACFRTAHAAAVAHRNCPAVEIPSENPNDEARQRKRRRKARWVGGAVGDIATAESSQGTEESGVARYFRCLDGFLESSRHVERQACQLLEAAKIGDTVLLKDGEIQLLEDLLAKLTRFKNTVEVRPDTGLSLLLGGSRVKAGLSGRYSDSSMRSSIVSSDPGSSGVVGSSASLSDAQSLGSSAATSDKLTASSQHTGYALSPAGKLSENVRGAKAAGARAGESPAARTPRGTGAGEADSSVHLPLKYHPALTLKDLETDSAPSPKGVAVFPSSSGTPKAGLAHSRTTPGDNSDAAKRGASVSPRSAIPMAASALPPSATKAERKPAAAKVPGKEVRVAAKAAGDSGAKADRKGLGKAAPKAEPAAKTEAAGGTKAGKPAKPITKVDAETAKAAKSSIESETKRPVTDVKSLKAVPPAAVKVTKVIAVRSQSMPKASATAKAAQSPAKPAQAKAKTNADSEAGGDSAPPSRGSSTPVVTEAMKPEDTKSVDTKAEDTKAEDTKAEETKSESMAKQTSDDSVEQSPASRTRAAQKRQGDKGASAVPEAKKSRVTGSKSFQYASDLTPETPTGKGAASSSKADSGKAKGQAVKRGIEKKAASPSKAKVDAIASTRTPTKSAEKAGAKAVAKAPAKSPTKTTKSPSSTPTKAPRDADKSPGKAANSPSKGKRSGKKDTPLISYTGKRKDDIEQRLMKAAIYYEKGSQFFDYIDDPREEDLTHLVAPFDVQKPTLKVLYAICQGAFILTPDYLEEAERTEKWPSEVGFEHPRWPMRATRPRPVTLMRNMKLYPVAEGKKLNMLDLTKLVALCGGAVVNTAEEATHYVVPEDADLASLGVKTVPPNVTVVTENWVVRVIERMVLLPSDLPKTQLAKLKTT</sequence>
<feature type="compositionally biased region" description="Low complexity" evidence="1">
    <location>
        <begin position="575"/>
        <end position="584"/>
    </location>
</feature>
<proteinExistence type="predicted"/>
<feature type="compositionally biased region" description="Low complexity" evidence="1">
    <location>
        <begin position="628"/>
        <end position="652"/>
    </location>
</feature>
<organism evidence="3 4">
    <name type="scientific">Babesia caballi</name>
    <dbReference type="NCBI Taxonomy" id="5871"/>
    <lineage>
        <taxon>Eukaryota</taxon>
        <taxon>Sar</taxon>
        <taxon>Alveolata</taxon>
        <taxon>Apicomplexa</taxon>
        <taxon>Aconoidasida</taxon>
        <taxon>Piroplasmida</taxon>
        <taxon>Babesiidae</taxon>
        <taxon>Babesia</taxon>
    </lineage>
</organism>
<feature type="region of interest" description="Disordered" evidence="1">
    <location>
        <begin position="25"/>
        <end position="44"/>
    </location>
</feature>
<dbReference type="Gene3D" id="3.40.50.10190">
    <property type="entry name" value="BRCT domain"/>
    <property type="match status" value="2"/>
</dbReference>
<dbReference type="AlphaFoldDB" id="A0AAV4LYY6"/>
<dbReference type="InterPro" id="IPR036420">
    <property type="entry name" value="BRCT_dom_sf"/>
</dbReference>
<feature type="compositionally biased region" description="Low complexity" evidence="1">
    <location>
        <begin position="217"/>
        <end position="232"/>
    </location>
</feature>
<dbReference type="Proteomes" id="UP001497744">
    <property type="component" value="Unassembled WGS sequence"/>
</dbReference>
<comment type="caution">
    <text evidence="3">The sequence shown here is derived from an EMBL/GenBank/DDBJ whole genome shotgun (WGS) entry which is preliminary data.</text>
</comment>
<evidence type="ECO:0000313" key="3">
    <source>
        <dbReference type="EMBL" id="GIX64361.1"/>
    </source>
</evidence>
<protein>
    <submittedName>
        <fullName evidence="3">BRCA1 C Terminus (BRCT) domain containing protein, putative</fullName>
    </submittedName>
</protein>
<name>A0AAV4LYY6_BABCB</name>
<evidence type="ECO:0000313" key="4">
    <source>
        <dbReference type="Proteomes" id="UP001497744"/>
    </source>
</evidence>
<dbReference type="SMART" id="SM00292">
    <property type="entry name" value="BRCT"/>
    <property type="match status" value="2"/>
</dbReference>
<feature type="region of interest" description="Disordered" evidence="1">
    <location>
        <begin position="148"/>
        <end position="176"/>
    </location>
</feature>
<feature type="compositionally biased region" description="Low complexity" evidence="1">
    <location>
        <begin position="439"/>
        <end position="459"/>
    </location>
</feature>
<feature type="region of interest" description="Disordered" evidence="1">
    <location>
        <begin position="215"/>
        <end position="246"/>
    </location>
</feature>
<dbReference type="SUPFAM" id="SSF52113">
    <property type="entry name" value="BRCT domain"/>
    <property type="match status" value="1"/>
</dbReference>
<keyword evidence="4" id="KW-1185">Reference proteome</keyword>
<gene>
    <name evidence="3" type="ORF">BcabD6B2_37960</name>
</gene>
<feature type="compositionally biased region" description="Basic and acidic residues" evidence="1">
    <location>
        <begin position="486"/>
        <end position="515"/>
    </location>
</feature>
<dbReference type="InterPro" id="IPR001357">
    <property type="entry name" value="BRCT_dom"/>
</dbReference>
<accession>A0AAV4LYY6</accession>
<dbReference type="GeneID" id="94195842"/>
<evidence type="ECO:0000256" key="1">
    <source>
        <dbReference type="SAM" id="MobiDB-lite"/>
    </source>
</evidence>
<feature type="compositionally biased region" description="Basic and acidic residues" evidence="1">
    <location>
        <begin position="388"/>
        <end position="414"/>
    </location>
</feature>
<feature type="region of interest" description="Disordered" evidence="1">
    <location>
        <begin position="261"/>
        <end position="414"/>
    </location>
</feature>
<feature type="compositionally biased region" description="Low complexity" evidence="1">
    <location>
        <begin position="149"/>
        <end position="176"/>
    </location>
</feature>
<feature type="compositionally biased region" description="Polar residues" evidence="1">
    <location>
        <begin position="556"/>
        <end position="572"/>
    </location>
</feature>
<feature type="compositionally biased region" description="Basic and acidic residues" evidence="1">
    <location>
        <begin position="325"/>
        <end position="342"/>
    </location>
</feature>
<dbReference type="PROSITE" id="PS50172">
    <property type="entry name" value="BRCT"/>
    <property type="match status" value="1"/>
</dbReference>